<evidence type="ECO:0000313" key="1">
    <source>
        <dbReference type="EMBL" id="PJJ84325.1"/>
    </source>
</evidence>
<dbReference type="InterPro" id="IPR053154">
    <property type="entry name" value="c-di-AMP_regulator"/>
</dbReference>
<sequence>MIKLSATERRRISVFLTCLTFAVCAWLVVAFSSTYNYTTKMYVRYKNVPLKRSFHSLQSDTIEAVVKGTGWQMIFARVNEKSSAVTVDLRSLDNRPYVVLSAQLQRINTEMPRNNPVIGFNPDTLYFDFSNRSIKRIPVKLLSAIRYSKQYAQSDNVKLEPSYVTVSGPSAEIDAMTTWPTDSLKVNDVNENIVTTVGLKTPSAGNINIYPKAVKVIVPVNEFTEKTIKIPLRIINNANYYNVKLIPQRVTVTFTTSLDKYADIDADLFEAQVDMEYWQKYGYSTLPVKIIRVPDFCKVVRIEPRNIDFIVKK</sequence>
<organism evidence="1 2">
    <name type="scientific">Mucilaginibacter auburnensis</name>
    <dbReference type="NCBI Taxonomy" id="1457233"/>
    <lineage>
        <taxon>Bacteria</taxon>
        <taxon>Pseudomonadati</taxon>
        <taxon>Bacteroidota</taxon>
        <taxon>Sphingobacteriia</taxon>
        <taxon>Sphingobacteriales</taxon>
        <taxon>Sphingobacteriaceae</taxon>
        <taxon>Mucilaginibacter</taxon>
    </lineage>
</organism>
<evidence type="ECO:0000313" key="2">
    <source>
        <dbReference type="Proteomes" id="UP000242687"/>
    </source>
</evidence>
<dbReference type="AlphaFoldDB" id="A0A2H9VU39"/>
<dbReference type="RefSeq" id="WP_100340523.1">
    <property type="nucleotide sequence ID" value="NZ_PGFJ01000001.1"/>
</dbReference>
<comment type="caution">
    <text evidence="1">The sequence shown here is derived from an EMBL/GenBank/DDBJ whole genome shotgun (WGS) entry which is preliminary data.</text>
</comment>
<proteinExistence type="predicted"/>
<dbReference type="EMBL" id="PGFJ01000001">
    <property type="protein sequence ID" value="PJJ84325.1"/>
    <property type="molecule type" value="Genomic_DNA"/>
</dbReference>
<dbReference type="OrthoDB" id="1115707at2"/>
<dbReference type="Proteomes" id="UP000242687">
    <property type="component" value="Unassembled WGS sequence"/>
</dbReference>
<reference evidence="1 2" key="1">
    <citation type="submission" date="2017-11" db="EMBL/GenBank/DDBJ databases">
        <title>Genomic Encyclopedia of Archaeal and Bacterial Type Strains, Phase II (KMG-II): From Individual Species to Whole Genera.</title>
        <authorList>
            <person name="Goeker M."/>
        </authorList>
    </citation>
    <scope>NUCLEOTIDE SEQUENCE [LARGE SCALE GENOMIC DNA]</scope>
    <source>
        <strain evidence="1 2">DSM 28175</strain>
    </source>
</reference>
<accession>A0A2H9VU39</accession>
<dbReference type="Gene3D" id="2.170.120.30">
    <property type="match status" value="1"/>
</dbReference>
<dbReference type="PANTHER" id="PTHR37804:SF1">
    <property type="entry name" value="CDAA REGULATORY PROTEIN CDAR"/>
    <property type="match status" value="1"/>
</dbReference>
<dbReference type="PANTHER" id="PTHR37804">
    <property type="entry name" value="CDAA REGULATORY PROTEIN CDAR"/>
    <property type="match status" value="1"/>
</dbReference>
<protein>
    <recommendedName>
        <fullName evidence="3">YbbR-like protein</fullName>
    </recommendedName>
</protein>
<keyword evidence="2" id="KW-1185">Reference proteome</keyword>
<name>A0A2H9VU39_9SPHI</name>
<evidence type="ECO:0008006" key="3">
    <source>
        <dbReference type="Google" id="ProtNLM"/>
    </source>
</evidence>
<gene>
    <name evidence="1" type="ORF">CLV57_1336</name>
</gene>
<dbReference type="Gene3D" id="2.170.120.40">
    <property type="entry name" value="YbbR-like domain"/>
    <property type="match status" value="1"/>
</dbReference>